<dbReference type="Proteomes" id="UP000050509">
    <property type="component" value="Unassembled WGS sequence"/>
</dbReference>
<name>A0A0P9DPU4_9CHLR</name>
<feature type="transmembrane region" description="Helical" evidence="1">
    <location>
        <begin position="40"/>
        <end position="62"/>
    </location>
</feature>
<keyword evidence="1" id="KW-1133">Transmembrane helix</keyword>
<dbReference type="AlphaFoldDB" id="A0A0P9DPU4"/>
<feature type="transmembrane region" description="Helical" evidence="1">
    <location>
        <begin position="74"/>
        <end position="95"/>
    </location>
</feature>
<gene>
    <name evidence="2" type="ORF">SE17_17080</name>
</gene>
<sequence length="103" mass="10896">MSFLRDPKRLLATLIAGVAGLIVLLDFAGAIPSIDLTAQLIINWAALLAVLALLVGLLNVVGSHLRRVLGRNSDWVYSLLLLLAMLLTIVFGTVIGPTSGGYT</sequence>
<keyword evidence="1" id="KW-0812">Transmembrane</keyword>
<feature type="non-terminal residue" evidence="2">
    <location>
        <position position="103"/>
    </location>
</feature>
<organism evidence="2 3">
    <name type="scientific">Kouleothrix aurantiaca</name>
    <dbReference type="NCBI Taxonomy" id="186479"/>
    <lineage>
        <taxon>Bacteria</taxon>
        <taxon>Bacillati</taxon>
        <taxon>Chloroflexota</taxon>
        <taxon>Chloroflexia</taxon>
        <taxon>Chloroflexales</taxon>
        <taxon>Roseiflexineae</taxon>
        <taxon>Roseiflexaceae</taxon>
        <taxon>Kouleothrix</taxon>
    </lineage>
</organism>
<keyword evidence="3" id="KW-1185">Reference proteome</keyword>
<protein>
    <submittedName>
        <fullName evidence="2">Uncharacterized protein</fullName>
    </submittedName>
</protein>
<evidence type="ECO:0000256" key="1">
    <source>
        <dbReference type="SAM" id="Phobius"/>
    </source>
</evidence>
<dbReference type="EMBL" id="LJCR01000637">
    <property type="protein sequence ID" value="KPV52171.1"/>
    <property type="molecule type" value="Genomic_DNA"/>
</dbReference>
<proteinExistence type="predicted"/>
<evidence type="ECO:0000313" key="2">
    <source>
        <dbReference type="EMBL" id="KPV52171.1"/>
    </source>
</evidence>
<keyword evidence="1" id="KW-0472">Membrane</keyword>
<reference evidence="2 3" key="1">
    <citation type="submission" date="2015-09" db="EMBL/GenBank/DDBJ databases">
        <title>Draft genome sequence of Kouleothrix aurantiaca JCM 19913.</title>
        <authorList>
            <person name="Hemp J."/>
        </authorList>
    </citation>
    <scope>NUCLEOTIDE SEQUENCE [LARGE SCALE GENOMIC DNA]</scope>
    <source>
        <strain evidence="2 3">COM-B</strain>
    </source>
</reference>
<accession>A0A0P9DPU4</accession>
<comment type="caution">
    <text evidence="2">The sequence shown here is derived from an EMBL/GenBank/DDBJ whole genome shotgun (WGS) entry which is preliminary data.</text>
</comment>
<evidence type="ECO:0000313" key="3">
    <source>
        <dbReference type="Proteomes" id="UP000050509"/>
    </source>
</evidence>